<protein>
    <submittedName>
        <fullName evidence="2">Uncharacterized protein</fullName>
    </submittedName>
</protein>
<feature type="compositionally biased region" description="Basic residues" evidence="1">
    <location>
        <begin position="217"/>
        <end position="230"/>
    </location>
</feature>
<dbReference type="Gramene" id="XM_028377504.1">
    <property type="protein sequence ID" value="XP_028233305.1"/>
    <property type="gene ID" value="LOC114413233"/>
</dbReference>
<organism evidence="2">
    <name type="scientific">Glycine soja</name>
    <name type="common">Wild soybean</name>
    <dbReference type="NCBI Taxonomy" id="3848"/>
    <lineage>
        <taxon>Eukaryota</taxon>
        <taxon>Viridiplantae</taxon>
        <taxon>Streptophyta</taxon>
        <taxon>Embryophyta</taxon>
        <taxon>Tracheophyta</taxon>
        <taxon>Spermatophyta</taxon>
        <taxon>Magnoliopsida</taxon>
        <taxon>eudicotyledons</taxon>
        <taxon>Gunneridae</taxon>
        <taxon>Pentapetalae</taxon>
        <taxon>rosids</taxon>
        <taxon>fabids</taxon>
        <taxon>Fabales</taxon>
        <taxon>Fabaceae</taxon>
        <taxon>Papilionoideae</taxon>
        <taxon>50 kb inversion clade</taxon>
        <taxon>NPAAA clade</taxon>
        <taxon>indigoferoid/millettioid clade</taxon>
        <taxon>Phaseoleae</taxon>
        <taxon>Glycine</taxon>
        <taxon>Glycine subgen. Soja</taxon>
    </lineage>
</organism>
<feature type="compositionally biased region" description="Polar residues" evidence="1">
    <location>
        <begin position="186"/>
        <end position="205"/>
    </location>
</feature>
<proteinExistence type="predicted"/>
<name>A0A0B2RPC2_GLYSO</name>
<dbReference type="AlphaFoldDB" id="A0A0B2RPC2"/>
<accession>A0A0B2RPC2</accession>
<dbReference type="Proteomes" id="UP000053555">
    <property type="component" value="Unassembled WGS sequence"/>
</dbReference>
<dbReference type="EMBL" id="QZWG01000005">
    <property type="protein sequence ID" value="RZC13195.1"/>
    <property type="molecule type" value="Genomic_DNA"/>
</dbReference>
<dbReference type="EMBL" id="KN649265">
    <property type="protein sequence ID" value="KHN34088.1"/>
    <property type="molecule type" value="Genomic_DNA"/>
</dbReference>
<reference evidence="2" key="1">
    <citation type="submission" date="2014-07" db="EMBL/GenBank/DDBJ databases">
        <title>Identification of a novel salt tolerance gene in wild soybean by whole-genome sequencing.</title>
        <authorList>
            <person name="Lam H.-M."/>
            <person name="Qi X."/>
            <person name="Li M.-W."/>
            <person name="Liu X."/>
            <person name="Xie M."/>
            <person name="Ni M."/>
            <person name="Xu X."/>
        </authorList>
    </citation>
    <scope>NUCLEOTIDE SEQUENCE [LARGE SCALE GENOMIC DNA]</scope>
    <source>
        <tissue evidence="2">Root</tissue>
    </source>
</reference>
<feature type="region of interest" description="Disordered" evidence="1">
    <location>
        <begin position="185"/>
        <end position="240"/>
    </location>
</feature>
<evidence type="ECO:0000313" key="3">
    <source>
        <dbReference type="EMBL" id="RZC13195.1"/>
    </source>
</evidence>
<dbReference type="Proteomes" id="UP000289340">
    <property type="component" value="Chromosome 5"/>
</dbReference>
<evidence type="ECO:0000313" key="2">
    <source>
        <dbReference type="EMBL" id="KHN34088.1"/>
    </source>
</evidence>
<evidence type="ECO:0000256" key="1">
    <source>
        <dbReference type="SAM" id="MobiDB-lite"/>
    </source>
</evidence>
<reference evidence="3 4" key="2">
    <citation type="submission" date="2018-09" db="EMBL/GenBank/DDBJ databases">
        <title>A high-quality reference genome of wild soybean provides a powerful tool to mine soybean genomes.</title>
        <authorList>
            <person name="Xie M."/>
            <person name="Chung C.Y.L."/>
            <person name="Li M.-W."/>
            <person name="Wong F.-L."/>
            <person name="Chan T.-F."/>
            <person name="Lam H.-M."/>
        </authorList>
    </citation>
    <scope>NUCLEOTIDE SEQUENCE [LARGE SCALE GENOMIC DNA]</scope>
    <source>
        <strain evidence="4">cv. W05</strain>
        <tissue evidence="3">Hypocotyl of etiolated seedlings</tissue>
    </source>
</reference>
<gene>
    <name evidence="3" type="ORF">D0Y65_012764</name>
    <name evidence="2" type="ORF">glysoja_030542</name>
</gene>
<dbReference type="PANTHER" id="PTHR35770:SF1">
    <property type="entry name" value="U2 SMALL NUCLEAR RIBONUCLEOPROTEIN AUXILIARY FACTOR-LIKE PROTEIN"/>
    <property type="match status" value="1"/>
</dbReference>
<sequence length="240" mass="26969">MAFEDFDPIFSKPKVKWDSESCSSSCPFFLHAYAPDSSHLVIHVTNIYDAWETRLSLSMLEDIRDIVGIGGSWSDFADYFLTSLKSQDLKLVLEPDSNSDGVSHVKLVAQKSKGMPLITIPLTKLMDSAAMEVKLNFCSSLFEAFEIKSTECSLEKEREHSARTNMLAAEKERNEAIQLEQRQKFQKISNSENGVSTDGLQNSPDKQAARDTGATKVKNRKVPAYRRTRIRGALLHDSDE</sequence>
<dbReference type="PANTHER" id="PTHR35770">
    <property type="entry name" value="U2 SMALL NUCLEAR RIBONUCLEOPROTEIN AUXILIARY FACTOR-LIKE PROTEIN"/>
    <property type="match status" value="1"/>
</dbReference>
<keyword evidence="4" id="KW-1185">Reference proteome</keyword>
<evidence type="ECO:0000313" key="4">
    <source>
        <dbReference type="Proteomes" id="UP000289340"/>
    </source>
</evidence>